<evidence type="ECO:0000256" key="3">
    <source>
        <dbReference type="ARBA" id="ARBA00022576"/>
    </source>
</evidence>
<proteinExistence type="inferred from homology"/>
<name>A0ABT1W7H9_9PROT</name>
<dbReference type="PANTHER" id="PTHR46383">
    <property type="entry name" value="ASPARTATE AMINOTRANSFERASE"/>
    <property type="match status" value="1"/>
</dbReference>
<protein>
    <recommendedName>
        <fullName evidence="7">Aminotransferase</fullName>
        <ecNumber evidence="7">2.6.1.-</ecNumber>
    </recommendedName>
</protein>
<comment type="cofactor">
    <cofactor evidence="1 7">
        <name>pyridoxal 5'-phosphate</name>
        <dbReference type="ChEBI" id="CHEBI:597326"/>
    </cofactor>
</comment>
<dbReference type="CDD" id="cd00609">
    <property type="entry name" value="AAT_like"/>
    <property type="match status" value="1"/>
</dbReference>
<evidence type="ECO:0000256" key="6">
    <source>
        <dbReference type="ARBA" id="ARBA00049185"/>
    </source>
</evidence>
<evidence type="ECO:0000313" key="9">
    <source>
        <dbReference type="EMBL" id="MCQ8278370.1"/>
    </source>
</evidence>
<feature type="domain" description="Aminotransferase class I/classII large" evidence="8">
    <location>
        <begin position="20"/>
        <end position="367"/>
    </location>
</feature>
<dbReference type="Proteomes" id="UP001524587">
    <property type="component" value="Unassembled WGS sequence"/>
</dbReference>
<organism evidence="9 10">
    <name type="scientific">Endosaccharibacter trunci</name>
    <dbReference type="NCBI Taxonomy" id="2812733"/>
    <lineage>
        <taxon>Bacteria</taxon>
        <taxon>Pseudomonadati</taxon>
        <taxon>Pseudomonadota</taxon>
        <taxon>Alphaproteobacteria</taxon>
        <taxon>Acetobacterales</taxon>
        <taxon>Acetobacteraceae</taxon>
        <taxon>Endosaccharibacter</taxon>
    </lineage>
</organism>
<comment type="similarity">
    <text evidence="2 7">Belongs to the class-I pyridoxal-phosphate-dependent aminotransferase family.</text>
</comment>
<dbReference type="InterPro" id="IPR004839">
    <property type="entry name" value="Aminotransferase_I/II_large"/>
</dbReference>
<evidence type="ECO:0000256" key="7">
    <source>
        <dbReference type="RuleBase" id="RU000481"/>
    </source>
</evidence>
<gene>
    <name evidence="9" type="ORF">NFI95_07885</name>
</gene>
<keyword evidence="3 7" id="KW-0032">Aminotransferase</keyword>
<sequence length="375" mass="40138">MEVVKRANARDAARTPGDPRVIRLEVGQPATGAPATAVRAAAAALSAAAPMGYTEAFGLVSLRRRIGRHYRDTYAVTVEAERIAVSTGASGGFLLAFLAAFDPGDRVAMASPYYPPYANILHALGMRPVVLPCGPETRFQPTVAMLEALAETPDGLPDGLIVASPCNPAGTTLSAGELAALARFCHDNGVRLISDEIYHGLNWSEKPATAAAFSPSAVVINSFSKYWSMTGWRIGWLVLPDDLRAPVSRLKQNLFISAPHVSQVAAEAAFEAGDEIARTLAIYRRNRAHLLDALSAAGLDDVAPAQGAFYLYARTPDDSTRFCDRLLNDLSIAATPGIDFDPERGHRYVRFSFCGPEADMIEAAHRLRAGTMRGA</sequence>
<dbReference type="InterPro" id="IPR050596">
    <property type="entry name" value="AspAT/PAT-like"/>
</dbReference>
<comment type="caution">
    <text evidence="9">The sequence shown here is derived from an EMBL/GenBank/DDBJ whole genome shotgun (WGS) entry which is preliminary data.</text>
</comment>
<dbReference type="InterPro" id="IPR004838">
    <property type="entry name" value="NHTrfase_class1_PyrdxlP-BS"/>
</dbReference>
<keyword evidence="5" id="KW-0663">Pyridoxal phosphate</keyword>
<evidence type="ECO:0000256" key="1">
    <source>
        <dbReference type="ARBA" id="ARBA00001933"/>
    </source>
</evidence>
<dbReference type="InterPro" id="IPR015424">
    <property type="entry name" value="PyrdxlP-dep_Trfase"/>
</dbReference>
<dbReference type="SUPFAM" id="SSF53383">
    <property type="entry name" value="PLP-dependent transferases"/>
    <property type="match status" value="1"/>
</dbReference>
<dbReference type="InterPro" id="IPR015421">
    <property type="entry name" value="PyrdxlP-dep_Trfase_major"/>
</dbReference>
<dbReference type="EMBL" id="JAMSKV010000005">
    <property type="protein sequence ID" value="MCQ8278370.1"/>
    <property type="molecule type" value="Genomic_DNA"/>
</dbReference>
<dbReference type="GO" id="GO:0008483">
    <property type="term" value="F:transaminase activity"/>
    <property type="evidence" value="ECO:0007669"/>
    <property type="project" value="UniProtKB-KW"/>
</dbReference>
<dbReference type="RefSeq" id="WP_422863908.1">
    <property type="nucleotide sequence ID" value="NZ_JAMSKV010000005.1"/>
</dbReference>
<dbReference type="Pfam" id="PF00155">
    <property type="entry name" value="Aminotran_1_2"/>
    <property type="match status" value="1"/>
</dbReference>
<evidence type="ECO:0000256" key="5">
    <source>
        <dbReference type="ARBA" id="ARBA00022898"/>
    </source>
</evidence>
<accession>A0ABT1W7H9</accession>
<evidence type="ECO:0000313" key="10">
    <source>
        <dbReference type="Proteomes" id="UP001524587"/>
    </source>
</evidence>
<keyword evidence="4 7" id="KW-0808">Transferase</keyword>
<keyword evidence="10" id="KW-1185">Reference proteome</keyword>
<dbReference type="Gene3D" id="3.40.640.10">
    <property type="entry name" value="Type I PLP-dependent aspartate aminotransferase-like (Major domain)"/>
    <property type="match status" value="1"/>
</dbReference>
<dbReference type="PROSITE" id="PS00105">
    <property type="entry name" value="AA_TRANSFER_CLASS_1"/>
    <property type="match status" value="1"/>
</dbReference>
<evidence type="ECO:0000256" key="2">
    <source>
        <dbReference type="ARBA" id="ARBA00007441"/>
    </source>
</evidence>
<reference evidence="9 10" key="1">
    <citation type="submission" date="2022-06" db="EMBL/GenBank/DDBJ databases">
        <title>Endosaccharibacter gen. nov., sp. nov., endophytic bacteria isolated from sugarcane.</title>
        <authorList>
            <person name="Pitiwittayakul N."/>
            <person name="Yukphan P."/>
            <person name="Charoenyingcharoen P."/>
            <person name="Tanasupawat S."/>
        </authorList>
    </citation>
    <scope>NUCLEOTIDE SEQUENCE [LARGE SCALE GENOMIC DNA]</scope>
    <source>
        <strain evidence="9 10">KSS8</strain>
    </source>
</reference>
<dbReference type="EC" id="2.6.1.-" evidence="7"/>
<evidence type="ECO:0000256" key="4">
    <source>
        <dbReference type="ARBA" id="ARBA00022679"/>
    </source>
</evidence>
<comment type="catalytic activity">
    <reaction evidence="6">
        <text>L-aspartate + 2-oxoglutarate = oxaloacetate + L-glutamate</text>
        <dbReference type="Rhea" id="RHEA:21824"/>
        <dbReference type="ChEBI" id="CHEBI:16452"/>
        <dbReference type="ChEBI" id="CHEBI:16810"/>
        <dbReference type="ChEBI" id="CHEBI:29985"/>
        <dbReference type="ChEBI" id="CHEBI:29991"/>
        <dbReference type="EC" id="2.6.1.1"/>
    </reaction>
</comment>
<evidence type="ECO:0000259" key="8">
    <source>
        <dbReference type="Pfam" id="PF00155"/>
    </source>
</evidence>
<dbReference type="PANTHER" id="PTHR46383:SF2">
    <property type="entry name" value="AMINOTRANSFERASE"/>
    <property type="match status" value="1"/>
</dbReference>